<proteinExistence type="predicted"/>
<protein>
    <submittedName>
        <fullName evidence="2">Uncharacterized protein</fullName>
    </submittedName>
</protein>
<sequence length="120" mass="13162">MPMRQAKKLVTWNLSAITTVRRTFASKPTVSHSNYKFPNNKPSKIPSPLTSADGNLLLHAAHMHAQACRRGSKPASYTVHTPRLVGPPLQALEASCHVPQPVEHREPGPLNVNARRSCQA</sequence>
<organism evidence="2 3">
    <name type="scientific">Plectosphaerella cucumerina</name>
    <dbReference type="NCBI Taxonomy" id="40658"/>
    <lineage>
        <taxon>Eukaryota</taxon>
        <taxon>Fungi</taxon>
        <taxon>Dikarya</taxon>
        <taxon>Ascomycota</taxon>
        <taxon>Pezizomycotina</taxon>
        <taxon>Sordariomycetes</taxon>
        <taxon>Hypocreomycetidae</taxon>
        <taxon>Glomerellales</taxon>
        <taxon>Plectosphaerellaceae</taxon>
        <taxon>Plectosphaerella</taxon>
    </lineage>
</organism>
<gene>
    <name evidence="2" type="ORF">B0T11DRAFT_129056</name>
</gene>
<dbReference type="Proteomes" id="UP000813385">
    <property type="component" value="Unassembled WGS sequence"/>
</dbReference>
<evidence type="ECO:0000256" key="1">
    <source>
        <dbReference type="SAM" id="MobiDB-lite"/>
    </source>
</evidence>
<evidence type="ECO:0000313" key="3">
    <source>
        <dbReference type="Proteomes" id="UP000813385"/>
    </source>
</evidence>
<comment type="caution">
    <text evidence="2">The sequence shown here is derived from an EMBL/GenBank/DDBJ whole genome shotgun (WGS) entry which is preliminary data.</text>
</comment>
<keyword evidence="3" id="KW-1185">Reference proteome</keyword>
<name>A0A8K0T9H2_9PEZI</name>
<feature type="region of interest" description="Disordered" evidence="1">
    <location>
        <begin position="29"/>
        <end position="51"/>
    </location>
</feature>
<dbReference type="AlphaFoldDB" id="A0A8K0T9H2"/>
<evidence type="ECO:0000313" key="2">
    <source>
        <dbReference type="EMBL" id="KAH7349252.1"/>
    </source>
</evidence>
<reference evidence="2" key="1">
    <citation type="journal article" date="2021" name="Nat. Commun.">
        <title>Genetic determinants of endophytism in the Arabidopsis root mycobiome.</title>
        <authorList>
            <person name="Mesny F."/>
            <person name="Miyauchi S."/>
            <person name="Thiergart T."/>
            <person name="Pickel B."/>
            <person name="Atanasova L."/>
            <person name="Karlsson M."/>
            <person name="Huettel B."/>
            <person name="Barry K.W."/>
            <person name="Haridas S."/>
            <person name="Chen C."/>
            <person name="Bauer D."/>
            <person name="Andreopoulos W."/>
            <person name="Pangilinan J."/>
            <person name="LaButti K."/>
            <person name="Riley R."/>
            <person name="Lipzen A."/>
            <person name="Clum A."/>
            <person name="Drula E."/>
            <person name="Henrissat B."/>
            <person name="Kohler A."/>
            <person name="Grigoriev I.V."/>
            <person name="Martin F.M."/>
            <person name="Hacquard S."/>
        </authorList>
    </citation>
    <scope>NUCLEOTIDE SEQUENCE</scope>
    <source>
        <strain evidence="2">MPI-CAGE-AT-0016</strain>
    </source>
</reference>
<feature type="region of interest" description="Disordered" evidence="1">
    <location>
        <begin position="100"/>
        <end position="120"/>
    </location>
</feature>
<accession>A0A8K0T9H2</accession>
<dbReference type="EMBL" id="JAGPXD010000006">
    <property type="protein sequence ID" value="KAH7349252.1"/>
    <property type="molecule type" value="Genomic_DNA"/>
</dbReference>